<dbReference type="InterPro" id="IPR025641">
    <property type="entry name" value="DUF4340"/>
</dbReference>
<keyword evidence="1" id="KW-0472">Membrane</keyword>
<keyword evidence="4" id="KW-1185">Reference proteome</keyword>
<dbReference type="RefSeq" id="WP_110251274.1">
    <property type="nucleotide sequence ID" value="NZ_QJJR01000005.1"/>
</dbReference>
<evidence type="ECO:0000313" key="4">
    <source>
        <dbReference type="Proteomes" id="UP000247922"/>
    </source>
</evidence>
<name>A0A2V3WBP5_9BACI</name>
<evidence type="ECO:0000313" key="3">
    <source>
        <dbReference type="EMBL" id="PXW91500.1"/>
    </source>
</evidence>
<proteinExistence type="predicted"/>
<evidence type="ECO:0000256" key="1">
    <source>
        <dbReference type="SAM" id="Phobius"/>
    </source>
</evidence>
<dbReference type="Proteomes" id="UP000247922">
    <property type="component" value="Unassembled WGS sequence"/>
</dbReference>
<keyword evidence="1" id="KW-0812">Transmembrane</keyword>
<protein>
    <submittedName>
        <fullName evidence="3">Uncharacterized protein DUF4340</fullName>
    </submittedName>
</protein>
<accession>A0A2V3WBP5</accession>
<dbReference type="Pfam" id="PF14238">
    <property type="entry name" value="DUF4340"/>
    <property type="match status" value="2"/>
</dbReference>
<sequence length="448" mass="50613">MMTKRQATWLGISVIILLVIVLAVYRLSNNEPEPEDVDEAHVLIESIETVNKLTVVADQGFEIERVDDQWQVNGRDEDTHQAYVEEALNRLGQWQGEAVDVMKKDVGLDFPMLALKIDKSDSELKVSIGQLNQSETDYYVHDSATDQIYLVERSLIESFPYYQEAFLDQTLLSDLDQITEIEISNGTEMIRLTNQNPFSDQESLANLTGWYINEPFNYTHFTSYSVTEQLVQLLNQLSFESTTTLSKEDEELGLMETDFTVQFSDGSNEKNLLIGKPATPTSYYGAFVEDTEVFTLSNEVVRIFSTPSDAFHDGFVKVVALDTLRELSVNKDGETYALHVSKEDEAVSFESDGESLNPEEVRHAYTNLAGITVTGVVSQEDLAETNPEITIMYQIETENGSDEVEVKFVDYDPEHYVVFINGVHDFLVEKTTTNNVVDAMNQLLNVSE</sequence>
<keyword evidence="1" id="KW-1133">Transmembrane helix</keyword>
<comment type="caution">
    <text evidence="3">The sequence shown here is derived from an EMBL/GenBank/DDBJ whole genome shotgun (WGS) entry which is preliminary data.</text>
</comment>
<feature type="transmembrane region" description="Helical" evidence="1">
    <location>
        <begin position="7"/>
        <end position="25"/>
    </location>
</feature>
<feature type="domain" description="DUF4340" evidence="2">
    <location>
        <begin position="210"/>
        <end position="386"/>
    </location>
</feature>
<dbReference type="AlphaFoldDB" id="A0A2V3WBP5"/>
<evidence type="ECO:0000259" key="2">
    <source>
        <dbReference type="Pfam" id="PF14238"/>
    </source>
</evidence>
<organism evidence="3 4">
    <name type="scientific">Streptohalobacillus salinus</name>
    <dbReference type="NCBI Taxonomy" id="621096"/>
    <lineage>
        <taxon>Bacteria</taxon>
        <taxon>Bacillati</taxon>
        <taxon>Bacillota</taxon>
        <taxon>Bacilli</taxon>
        <taxon>Bacillales</taxon>
        <taxon>Bacillaceae</taxon>
        <taxon>Streptohalobacillus</taxon>
    </lineage>
</organism>
<reference evidence="3 4" key="1">
    <citation type="submission" date="2018-05" db="EMBL/GenBank/DDBJ databases">
        <title>Genomic Encyclopedia of Type Strains, Phase IV (KMG-IV): sequencing the most valuable type-strain genomes for metagenomic binning, comparative biology and taxonomic classification.</title>
        <authorList>
            <person name="Goeker M."/>
        </authorList>
    </citation>
    <scope>NUCLEOTIDE SEQUENCE [LARGE SCALE GENOMIC DNA]</scope>
    <source>
        <strain evidence="3 4">DSM 22440</strain>
    </source>
</reference>
<feature type="domain" description="DUF4340" evidence="2">
    <location>
        <begin position="104"/>
        <end position="196"/>
    </location>
</feature>
<gene>
    <name evidence="3" type="ORF">DES38_105121</name>
</gene>
<dbReference type="EMBL" id="QJJR01000005">
    <property type="protein sequence ID" value="PXW91500.1"/>
    <property type="molecule type" value="Genomic_DNA"/>
</dbReference>
<dbReference type="OrthoDB" id="2939935at2"/>